<protein>
    <submittedName>
        <fullName evidence="2">Carbamoyl-phosphate synthase subunit L</fullName>
    </submittedName>
</protein>
<dbReference type="AlphaFoldDB" id="A0A497F011"/>
<proteinExistence type="predicted"/>
<reference evidence="2 3" key="1">
    <citation type="submission" date="2018-06" db="EMBL/GenBank/DDBJ databases">
        <title>Extensive metabolic versatility and redundancy in microbially diverse, dynamic hydrothermal sediments.</title>
        <authorList>
            <person name="Dombrowski N."/>
            <person name="Teske A."/>
            <person name="Baker B.J."/>
        </authorList>
    </citation>
    <scope>NUCLEOTIDE SEQUENCE [LARGE SCALE GENOMIC DNA]</scope>
    <source>
        <strain evidence="2">B34_G17</strain>
    </source>
</reference>
<dbReference type="EMBL" id="QMQX01000035">
    <property type="protein sequence ID" value="RLE52787.1"/>
    <property type="molecule type" value="Genomic_DNA"/>
</dbReference>
<accession>A0A497F011</accession>
<evidence type="ECO:0000313" key="2">
    <source>
        <dbReference type="EMBL" id="RLE52787.1"/>
    </source>
</evidence>
<evidence type="ECO:0000313" key="3">
    <source>
        <dbReference type="Proteomes" id="UP000272051"/>
    </source>
</evidence>
<dbReference type="SUPFAM" id="SSF52440">
    <property type="entry name" value="PreATP-grasp domain"/>
    <property type="match status" value="1"/>
</dbReference>
<dbReference type="InterPro" id="IPR058047">
    <property type="entry name" value="CPSase_preATP-grasp"/>
</dbReference>
<evidence type="ECO:0000259" key="1">
    <source>
        <dbReference type="Pfam" id="PF25596"/>
    </source>
</evidence>
<dbReference type="InterPro" id="IPR016185">
    <property type="entry name" value="PreATP-grasp_dom_sf"/>
</dbReference>
<name>A0A497F011_9CREN</name>
<comment type="caution">
    <text evidence="2">The sequence shown here is derived from an EMBL/GenBank/DDBJ whole genome shotgun (WGS) entry which is preliminary data.</text>
</comment>
<dbReference type="Proteomes" id="UP000272051">
    <property type="component" value="Unassembled WGS sequence"/>
</dbReference>
<sequence length="35" mass="3581">MGKVGDVRKVVILGSGAIKVGEAAEFDYSGSQAIK</sequence>
<dbReference type="Gene3D" id="3.40.50.20">
    <property type="match status" value="1"/>
</dbReference>
<dbReference type="Pfam" id="PF25596">
    <property type="entry name" value="CPSase_L_D1"/>
    <property type="match status" value="1"/>
</dbReference>
<feature type="domain" description="Carbamoyl phosphate synthase preATP-grasp" evidence="1">
    <location>
        <begin position="7"/>
        <end position="35"/>
    </location>
</feature>
<organism evidence="2 3">
    <name type="scientific">Thermoproteota archaeon</name>
    <dbReference type="NCBI Taxonomy" id="2056631"/>
    <lineage>
        <taxon>Archaea</taxon>
        <taxon>Thermoproteota</taxon>
    </lineage>
</organism>
<feature type="non-terminal residue" evidence="2">
    <location>
        <position position="35"/>
    </location>
</feature>
<gene>
    <name evidence="2" type="ORF">DRJ33_02760</name>
</gene>